<organism evidence="1">
    <name type="scientific">Myoviridae sp. ctPuP5</name>
    <dbReference type="NCBI Taxonomy" id="2823543"/>
    <lineage>
        <taxon>Viruses</taxon>
        <taxon>Duplodnaviria</taxon>
        <taxon>Heunggongvirae</taxon>
        <taxon>Uroviricota</taxon>
        <taxon>Caudoviricetes</taxon>
    </lineage>
</organism>
<dbReference type="EMBL" id="BK014662">
    <property type="protein sequence ID" value="DAD66759.1"/>
    <property type="molecule type" value="Genomic_DNA"/>
</dbReference>
<proteinExistence type="predicted"/>
<accession>A0A8S5LA51</accession>
<evidence type="ECO:0000313" key="1">
    <source>
        <dbReference type="EMBL" id="DAD66759.1"/>
    </source>
</evidence>
<sequence>MPLDGEQFSFLEKVINLVEKHGLVRIFKAIFVITAFFFVMYNGQNVSKIVENVIQKQETEHSVALEYRKKINPKIELQLSELLINTGANRAFVMEMHNGTSNVSGLPFYYGEMTYEKVTPNVVHIDEDYKNLNLSRFSFAYYLDEHNSWHGNLEDLAKIDNKLSMRMKSNDVSYMIVECIHGLDKPVGFLGVTYCDNRVPANLDKAIRIVNVESKKLSALLDMKRVNLNN</sequence>
<name>A0A8S5LA51_9CAUD</name>
<protein>
    <submittedName>
        <fullName evidence="1">Uncharacterized protein</fullName>
    </submittedName>
</protein>
<reference evidence="1" key="1">
    <citation type="journal article" date="2021" name="Proc. Natl. Acad. Sci. U.S.A.">
        <title>A Catalog of Tens of Thousands of Viruses from Human Metagenomes Reveals Hidden Associations with Chronic Diseases.</title>
        <authorList>
            <person name="Tisza M.J."/>
            <person name="Buck C.B."/>
        </authorList>
    </citation>
    <scope>NUCLEOTIDE SEQUENCE</scope>
    <source>
        <strain evidence="1">CtPuP5</strain>
    </source>
</reference>